<evidence type="ECO:0000259" key="1">
    <source>
        <dbReference type="Pfam" id="PF12146"/>
    </source>
</evidence>
<dbReference type="InterPro" id="IPR051044">
    <property type="entry name" value="MAG_DAG_Lipase"/>
</dbReference>
<dbReference type="InterPro" id="IPR029058">
    <property type="entry name" value="AB_hydrolase_fold"/>
</dbReference>
<dbReference type="OrthoDB" id="9788260at2"/>
<dbReference type="RefSeq" id="WP_037165601.1">
    <property type="nucleotide sequence ID" value="NZ_CAJXID010000009.1"/>
</dbReference>
<reference evidence="2 3" key="1">
    <citation type="submission" date="2014-06" db="EMBL/GenBank/DDBJ databases">
        <title>Rhizobium pelagicum/R2-400B4.</title>
        <authorList>
            <person name="Kimes N.E."/>
            <person name="Lopez-Perez M."/>
        </authorList>
    </citation>
    <scope>NUCLEOTIDE SEQUENCE [LARGE SCALE GENOMIC DNA]</scope>
    <source>
        <strain evidence="2 3">R2-400B4</strain>
    </source>
</reference>
<dbReference type="EMBL" id="JOKJ01000006">
    <property type="protein sequence ID" value="KEQ09774.1"/>
    <property type="molecule type" value="Genomic_DNA"/>
</dbReference>
<proteinExistence type="predicted"/>
<dbReference type="PANTHER" id="PTHR11614">
    <property type="entry name" value="PHOSPHOLIPASE-RELATED"/>
    <property type="match status" value="1"/>
</dbReference>
<dbReference type="SUPFAM" id="SSF53474">
    <property type="entry name" value="alpha/beta-Hydrolases"/>
    <property type="match status" value="1"/>
</dbReference>
<feature type="domain" description="Serine aminopeptidase S33" evidence="1">
    <location>
        <begin position="41"/>
        <end position="294"/>
    </location>
</feature>
<dbReference type="Gene3D" id="3.40.50.1820">
    <property type="entry name" value="alpha/beta hydrolase"/>
    <property type="match status" value="1"/>
</dbReference>
<dbReference type="InterPro" id="IPR022742">
    <property type="entry name" value="Hydrolase_4"/>
</dbReference>
<keyword evidence="3" id="KW-1185">Reference proteome</keyword>
<evidence type="ECO:0000313" key="2">
    <source>
        <dbReference type="EMBL" id="KEQ09774.1"/>
    </source>
</evidence>
<gene>
    <name evidence="2" type="ORF">GV68_23325</name>
</gene>
<dbReference type="Proteomes" id="UP000052167">
    <property type="component" value="Unassembled WGS sequence"/>
</dbReference>
<protein>
    <submittedName>
        <fullName evidence="2">Lysophospholipase</fullName>
    </submittedName>
</protein>
<dbReference type="Pfam" id="PF12146">
    <property type="entry name" value="Hydrolase_4"/>
    <property type="match status" value="1"/>
</dbReference>
<evidence type="ECO:0000313" key="3">
    <source>
        <dbReference type="Proteomes" id="UP000052167"/>
    </source>
</evidence>
<sequence length="322" mass="35459">MDDILHLTPDNPPPANCTAGYFTGHKGARLRYAIFRSEISPARGTVVLVQGRNEFIEKYFETIRDLNAMGLWVATFDLRGQGGSDRLLKNSRKGHVRRLSDYERDLEIFLEHIVLPDTRLPFFLVAHSTGALVALSAAPRLANRVSRMALAAPYVGLRHERLPTGIIRPLAAIASWIGFGRASTGGDRSARPFAGNPLTSSAERFARNANIIAAHPELTVGVPTFRWLHETLRAATRVSTQEHLTRIHIPTLILAPVLDGVIPYAAQEELSRNFRAGQLVTINGARHELFQERDIYRAQALAAIEAFMPGLDGGMDLSESAA</sequence>
<dbReference type="AlphaFoldDB" id="A0A922P1T5"/>
<organism evidence="2 3">
    <name type="scientific">Pseudorhizobium pelagicum</name>
    <dbReference type="NCBI Taxonomy" id="1509405"/>
    <lineage>
        <taxon>Bacteria</taxon>
        <taxon>Pseudomonadati</taxon>
        <taxon>Pseudomonadota</taxon>
        <taxon>Alphaproteobacteria</taxon>
        <taxon>Hyphomicrobiales</taxon>
        <taxon>Rhizobiaceae</taxon>
        <taxon>Rhizobium/Agrobacterium group</taxon>
        <taxon>Pseudorhizobium</taxon>
    </lineage>
</organism>
<comment type="caution">
    <text evidence="2">The sequence shown here is derived from an EMBL/GenBank/DDBJ whole genome shotgun (WGS) entry which is preliminary data.</text>
</comment>
<accession>A0A922P1T5</accession>
<name>A0A922P1T5_9HYPH</name>